<keyword evidence="1" id="KW-0808">Transferase</keyword>
<dbReference type="PANTHER" id="PTHR10605:SF72">
    <property type="entry name" value="HEPARAN SULFATE 3-O SULFOTRANSFERASE-B, ISOFORM A"/>
    <property type="match status" value="1"/>
</dbReference>
<accession>A0AAE1B614</accession>
<evidence type="ECO:0000259" key="7">
    <source>
        <dbReference type="Pfam" id="PF00685"/>
    </source>
</evidence>
<evidence type="ECO:0000256" key="5">
    <source>
        <dbReference type="PIRSR" id="PIRSR637359-3"/>
    </source>
</evidence>
<keyword evidence="6" id="KW-0472">Membrane</keyword>
<feature type="disulfide bond" evidence="5">
    <location>
        <begin position="262"/>
        <end position="283"/>
    </location>
</feature>
<sequence>MITGKFSKVSVICGFVLLLGFFLLYRFYGSPKINEVLKVSPVIMSKAIDSSRRNKVSGLPEKRRRLPKALIIGFNKCGSSTLRTFLTIHPDVVTPSQEIRFFNDHYSKGLEWYRRQMPRSTSRQITIEKTPGYIKSLKALKRIYKFDPNIKLIAIIRNPVTRLLSKFAHFQARKSSYANMNFEKRLFRKGYFEERVRKSSDYLSKVQLVYSLFPEDQLIIVSEEDLEADPLSLIRRILSFLGLRSTFSDDVFVFNETKGFFCVNKTHPLFPSVRRFVNETNGCMKDDKGRKHAEISQDLISKIVEESRPYVEKLFHVISVNFNWSYY</sequence>
<dbReference type="InterPro" id="IPR000863">
    <property type="entry name" value="Sulfotransferase_dom"/>
</dbReference>
<dbReference type="Gene3D" id="3.40.50.300">
    <property type="entry name" value="P-loop containing nucleotide triphosphate hydrolases"/>
    <property type="match status" value="1"/>
</dbReference>
<dbReference type="SUPFAM" id="SSF52540">
    <property type="entry name" value="P-loop containing nucleoside triphosphate hydrolases"/>
    <property type="match status" value="1"/>
</dbReference>
<evidence type="ECO:0000256" key="1">
    <source>
        <dbReference type="ARBA" id="ARBA00022679"/>
    </source>
</evidence>
<dbReference type="InterPro" id="IPR037359">
    <property type="entry name" value="NST/OST"/>
</dbReference>
<evidence type="ECO:0000256" key="2">
    <source>
        <dbReference type="ARBA" id="ARBA00023180"/>
    </source>
</evidence>
<dbReference type="EMBL" id="JAWDGP010000502">
    <property type="protein sequence ID" value="KAK3800148.1"/>
    <property type="molecule type" value="Genomic_DNA"/>
</dbReference>
<feature type="binding site" evidence="4">
    <location>
        <begin position="288"/>
        <end position="292"/>
    </location>
    <ligand>
        <name>3'-phosphoadenylyl sulfate</name>
        <dbReference type="ChEBI" id="CHEBI:58339"/>
    </ligand>
</feature>
<feature type="binding site" evidence="4">
    <location>
        <position position="165"/>
    </location>
    <ligand>
        <name>3'-phosphoadenylyl sulfate</name>
        <dbReference type="ChEBI" id="CHEBI:58339"/>
    </ligand>
</feature>
<feature type="domain" description="Sulfotransferase" evidence="7">
    <location>
        <begin position="67"/>
        <end position="303"/>
    </location>
</feature>
<dbReference type="PANTHER" id="PTHR10605">
    <property type="entry name" value="HEPARAN SULFATE SULFOTRANSFERASE"/>
    <property type="match status" value="1"/>
</dbReference>
<feature type="active site" description="For sulfotransferase activity" evidence="3">
    <location>
        <position position="76"/>
    </location>
</feature>
<keyword evidence="5" id="KW-1015">Disulfide bond</keyword>
<evidence type="ECO:0000256" key="4">
    <source>
        <dbReference type="PIRSR" id="PIRSR637359-2"/>
    </source>
</evidence>
<dbReference type="AlphaFoldDB" id="A0AAE1B614"/>
<dbReference type="GO" id="GO:0008467">
    <property type="term" value="F:[heparan sulfate]-glucosamine 3-sulfotransferase activity"/>
    <property type="evidence" value="ECO:0007669"/>
    <property type="project" value="TreeGrafter"/>
</dbReference>
<keyword evidence="2" id="KW-0325">Glycoprotein</keyword>
<keyword evidence="6" id="KW-0812">Transmembrane</keyword>
<keyword evidence="9" id="KW-1185">Reference proteome</keyword>
<evidence type="ECO:0000256" key="6">
    <source>
        <dbReference type="SAM" id="Phobius"/>
    </source>
</evidence>
<evidence type="ECO:0000256" key="3">
    <source>
        <dbReference type="PIRSR" id="PIRSR637359-1"/>
    </source>
</evidence>
<gene>
    <name evidence="8" type="ORF">RRG08_015106</name>
</gene>
<name>A0AAE1B614_9GAST</name>
<reference evidence="8" key="1">
    <citation type="journal article" date="2023" name="G3 (Bethesda)">
        <title>A reference genome for the long-term kleptoplast-retaining sea slug Elysia crispata morphotype clarki.</title>
        <authorList>
            <person name="Eastman K.E."/>
            <person name="Pendleton A.L."/>
            <person name="Shaikh M.A."/>
            <person name="Suttiyut T."/>
            <person name="Ogas R."/>
            <person name="Tomko P."/>
            <person name="Gavelis G."/>
            <person name="Widhalm J.R."/>
            <person name="Wisecaver J.H."/>
        </authorList>
    </citation>
    <scope>NUCLEOTIDE SEQUENCE</scope>
    <source>
        <strain evidence="8">ECLA1</strain>
    </source>
</reference>
<feature type="transmembrane region" description="Helical" evidence="6">
    <location>
        <begin position="6"/>
        <end position="28"/>
    </location>
</feature>
<dbReference type="InterPro" id="IPR027417">
    <property type="entry name" value="P-loop_NTPase"/>
</dbReference>
<proteinExistence type="predicted"/>
<evidence type="ECO:0000313" key="8">
    <source>
        <dbReference type="EMBL" id="KAK3800148.1"/>
    </source>
</evidence>
<keyword evidence="6" id="KW-1133">Transmembrane helix</keyword>
<comment type="caution">
    <text evidence="8">The sequence shown here is derived from an EMBL/GenBank/DDBJ whole genome shotgun (WGS) entry which is preliminary data.</text>
</comment>
<evidence type="ECO:0000313" key="9">
    <source>
        <dbReference type="Proteomes" id="UP001283361"/>
    </source>
</evidence>
<organism evidence="8 9">
    <name type="scientific">Elysia crispata</name>
    <name type="common">lettuce slug</name>
    <dbReference type="NCBI Taxonomy" id="231223"/>
    <lineage>
        <taxon>Eukaryota</taxon>
        <taxon>Metazoa</taxon>
        <taxon>Spiralia</taxon>
        <taxon>Lophotrochozoa</taxon>
        <taxon>Mollusca</taxon>
        <taxon>Gastropoda</taxon>
        <taxon>Heterobranchia</taxon>
        <taxon>Euthyneura</taxon>
        <taxon>Panpulmonata</taxon>
        <taxon>Sacoglossa</taxon>
        <taxon>Placobranchoidea</taxon>
        <taxon>Plakobranchidae</taxon>
        <taxon>Elysia</taxon>
    </lineage>
</organism>
<dbReference type="Proteomes" id="UP001283361">
    <property type="component" value="Unassembled WGS sequence"/>
</dbReference>
<protein>
    <recommendedName>
        <fullName evidence="7">Sulfotransferase domain-containing protein</fullName>
    </recommendedName>
</protein>
<dbReference type="Pfam" id="PF00685">
    <property type="entry name" value="Sulfotransfer_1"/>
    <property type="match status" value="1"/>
</dbReference>
<feature type="binding site" evidence="4">
    <location>
        <position position="157"/>
    </location>
    <ligand>
        <name>3'-phosphoadenylyl sulfate</name>
        <dbReference type="ChEBI" id="CHEBI:58339"/>
    </ligand>
</feature>